<dbReference type="EMBL" id="GEIB01000929">
    <property type="protein sequence ID" value="JAR87115.1"/>
    <property type="molecule type" value="Transcribed_RNA"/>
</dbReference>
<evidence type="ECO:0000313" key="1">
    <source>
        <dbReference type="EMBL" id="JAR87115.1"/>
    </source>
</evidence>
<name>A0A147B9R9_9ACAR</name>
<protein>
    <submittedName>
        <fullName evidence="1">Uncharacterized protein</fullName>
    </submittedName>
</protein>
<proteinExistence type="predicted"/>
<accession>A0A147B9R9</accession>
<feature type="non-terminal residue" evidence="1">
    <location>
        <position position="1"/>
    </location>
</feature>
<dbReference type="AlphaFoldDB" id="A0A147B9R9"/>
<sequence length="149" mass="16578">TIILLICTYLENWYPKHRYMIVNTTALFTEPDAVHTHCTSRSARCYLNSPPQNGAMTIFYRRAQQSFKNGNPTKRQFDAGAGFQFSSDRCGSLAEKAILLELYSCNLYSSAFPPAVDAIFSAWSERASAAPTELTTALSCANRKNACET</sequence>
<reference evidence="1" key="1">
    <citation type="submission" date="2016-03" db="EMBL/GenBank/DDBJ databases">
        <title>Gut transcriptome analysis on engorged females of Ornithodoros mimon (Acari: Argasidae) and phylogenetic inferences of soft ticks.</title>
        <authorList>
            <person name="Landulfo G.A."/>
            <person name="Giovanni D."/>
            <person name="Carvalho E."/>
            <person name="Junqueira-de-Azevedo I."/>
            <person name="Patane J."/>
            <person name="Mendoca R."/>
            <person name="Barros-Battesti D."/>
        </authorList>
    </citation>
    <scope>NUCLEOTIDE SEQUENCE</scope>
    <source>
        <strain evidence="1">Females</strain>
        <tissue evidence="1">Gut</tissue>
    </source>
</reference>
<organism evidence="1">
    <name type="scientific">Alectorobius mimon</name>
    <dbReference type="NCBI Taxonomy" id="360319"/>
    <lineage>
        <taxon>Eukaryota</taxon>
        <taxon>Metazoa</taxon>
        <taxon>Ecdysozoa</taxon>
        <taxon>Arthropoda</taxon>
        <taxon>Chelicerata</taxon>
        <taxon>Arachnida</taxon>
        <taxon>Acari</taxon>
        <taxon>Parasitiformes</taxon>
        <taxon>Ixodida</taxon>
        <taxon>Ixodoidea</taxon>
        <taxon>Argasidae</taxon>
        <taxon>Ornithodorinae</taxon>
        <taxon>Alectorobius</taxon>
    </lineage>
</organism>